<evidence type="ECO:0000256" key="1">
    <source>
        <dbReference type="ARBA" id="ARBA00023015"/>
    </source>
</evidence>
<reference evidence="5" key="1">
    <citation type="journal article" date="2014" name="Int. J. Syst. Evol. Microbiol.">
        <title>Complete genome sequence of Corynebacterium casei LMG S-19264T (=DSM 44701T), isolated from a smear-ripened cheese.</title>
        <authorList>
            <consortium name="US DOE Joint Genome Institute (JGI-PGF)"/>
            <person name="Walter F."/>
            <person name="Albersmeier A."/>
            <person name="Kalinowski J."/>
            <person name="Ruckert C."/>
        </authorList>
    </citation>
    <scope>NUCLEOTIDE SEQUENCE</scope>
    <source>
        <strain evidence="5">JCM 5069</strain>
    </source>
</reference>
<dbReference type="PROSITE" id="PS51118">
    <property type="entry name" value="HTH_HXLR"/>
    <property type="match status" value="1"/>
</dbReference>
<dbReference type="PANTHER" id="PTHR33204">
    <property type="entry name" value="TRANSCRIPTIONAL REGULATOR, MARR FAMILY"/>
    <property type="match status" value="1"/>
</dbReference>
<reference evidence="5" key="2">
    <citation type="submission" date="2020-09" db="EMBL/GenBank/DDBJ databases">
        <authorList>
            <person name="Sun Q."/>
            <person name="Ohkuma M."/>
        </authorList>
    </citation>
    <scope>NUCLEOTIDE SEQUENCE</scope>
    <source>
        <strain evidence="5">JCM 5069</strain>
    </source>
</reference>
<dbReference type="SUPFAM" id="SSF46785">
    <property type="entry name" value="Winged helix' DNA-binding domain"/>
    <property type="match status" value="1"/>
</dbReference>
<evidence type="ECO:0000259" key="4">
    <source>
        <dbReference type="PROSITE" id="PS51118"/>
    </source>
</evidence>
<dbReference type="AlphaFoldDB" id="A0A919FSH6"/>
<accession>A0A919FSH6</accession>
<evidence type="ECO:0000256" key="3">
    <source>
        <dbReference type="ARBA" id="ARBA00023163"/>
    </source>
</evidence>
<dbReference type="EMBL" id="BNCD01000002">
    <property type="protein sequence ID" value="GHH71586.1"/>
    <property type="molecule type" value="Genomic_DNA"/>
</dbReference>
<gene>
    <name evidence="5" type="ORF">GCM10018793_07020</name>
</gene>
<dbReference type="InterPro" id="IPR036390">
    <property type="entry name" value="WH_DNA-bd_sf"/>
</dbReference>
<proteinExistence type="predicted"/>
<evidence type="ECO:0000313" key="6">
    <source>
        <dbReference type="Proteomes" id="UP000603708"/>
    </source>
</evidence>
<dbReference type="Pfam" id="PF01638">
    <property type="entry name" value="HxlR"/>
    <property type="match status" value="1"/>
</dbReference>
<comment type="caution">
    <text evidence="5">The sequence shown here is derived from an EMBL/GenBank/DDBJ whole genome shotgun (WGS) entry which is preliminary data.</text>
</comment>
<name>A0A919FSH6_9ACTN</name>
<dbReference type="PANTHER" id="PTHR33204:SF18">
    <property type="entry name" value="TRANSCRIPTIONAL REGULATORY PROTEIN"/>
    <property type="match status" value="1"/>
</dbReference>
<dbReference type="InterPro" id="IPR036388">
    <property type="entry name" value="WH-like_DNA-bd_sf"/>
</dbReference>
<feature type="domain" description="HTH hxlR-type" evidence="4">
    <location>
        <begin position="12"/>
        <end position="110"/>
    </location>
</feature>
<dbReference type="Proteomes" id="UP000603708">
    <property type="component" value="Unassembled WGS sequence"/>
</dbReference>
<evidence type="ECO:0000313" key="5">
    <source>
        <dbReference type="EMBL" id="GHH71586.1"/>
    </source>
</evidence>
<protein>
    <submittedName>
        <fullName evidence="5">HxlR family transcriptional regulator</fullName>
    </submittedName>
</protein>
<keyword evidence="1" id="KW-0805">Transcription regulation</keyword>
<sequence length="162" mass="17611">MPLRSDWSDKPCPIARSLDVLGDPWTLLVLRELFAGNVRFEGLRTALGSSDNVLAARLARMTEAGLVARIPYGGTVRPRVEYRLTDAGRDALPVLHALANWGAKHTTAPQWARPMAITCTECGQPAQSADWCTSCNQPLTVERTEWTRPGADGPPVHLAAVV</sequence>
<dbReference type="RefSeq" id="WP_189929390.1">
    <property type="nucleotide sequence ID" value="NZ_BNCD01000002.1"/>
</dbReference>
<keyword evidence="6" id="KW-1185">Reference proteome</keyword>
<dbReference type="GO" id="GO:0003677">
    <property type="term" value="F:DNA binding"/>
    <property type="evidence" value="ECO:0007669"/>
    <property type="project" value="UniProtKB-KW"/>
</dbReference>
<dbReference type="InterPro" id="IPR002577">
    <property type="entry name" value="HTH_HxlR"/>
</dbReference>
<organism evidence="5 6">
    <name type="scientific">Streptomyces sulfonofaciens</name>
    <dbReference type="NCBI Taxonomy" id="68272"/>
    <lineage>
        <taxon>Bacteria</taxon>
        <taxon>Bacillati</taxon>
        <taxon>Actinomycetota</taxon>
        <taxon>Actinomycetes</taxon>
        <taxon>Kitasatosporales</taxon>
        <taxon>Streptomycetaceae</taxon>
        <taxon>Streptomyces</taxon>
    </lineage>
</organism>
<evidence type="ECO:0000256" key="2">
    <source>
        <dbReference type="ARBA" id="ARBA00023125"/>
    </source>
</evidence>
<dbReference type="Gene3D" id="1.10.10.10">
    <property type="entry name" value="Winged helix-like DNA-binding domain superfamily/Winged helix DNA-binding domain"/>
    <property type="match status" value="1"/>
</dbReference>
<keyword evidence="2" id="KW-0238">DNA-binding</keyword>
<keyword evidence="3" id="KW-0804">Transcription</keyword>